<dbReference type="Pfam" id="PF05037">
    <property type="entry name" value="DUF669"/>
    <property type="match status" value="1"/>
</dbReference>
<dbReference type="EMBL" id="JACHKZ010000021">
    <property type="protein sequence ID" value="MBB6578993.1"/>
    <property type="molecule type" value="Genomic_DNA"/>
</dbReference>
<dbReference type="Proteomes" id="UP000562492">
    <property type="component" value="Unassembled WGS sequence"/>
</dbReference>
<comment type="caution">
    <text evidence="2">The sequence shown here is derived from an EMBL/GenBank/DDBJ whole genome shotgun (WGS) entry which is preliminary data.</text>
</comment>
<protein>
    <recommendedName>
        <fullName evidence="4">DUF669 domain-containing protein</fullName>
    </recommendedName>
</protein>
<name>A0ABR6RIK5_9BURK</name>
<proteinExistence type="predicted"/>
<sequence>MTSFADLNFKADEVTDDFAALPPGSYIAIITSSEQKVTKAGTGKYLALIYEVIDGPQKGRKIFANLNLWNANETARKIATIELSKICKALGINSPRDSSELHNKPMQLVVAIRMGEDKSGNPREENQIKEWHAITGAAPVAASPAQTPAAAPAWQQPAAGAPAWAAPGAQ</sequence>
<evidence type="ECO:0000313" key="2">
    <source>
        <dbReference type="EMBL" id="MBB6578993.1"/>
    </source>
</evidence>
<evidence type="ECO:0008006" key="4">
    <source>
        <dbReference type="Google" id="ProtNLM"/>
    </source>
</evidence>
<reference evidence="2 3" key="1">
    <citation type="submission" date="2020-08" db="EMBL/GenBank/DDBJ databases">
        <title>Functional genomics of gut bacteria from endangered species of beetles.</title>
        <authorList>
            <person name="Carlos-Shanley C."/>
        </authorList>
    </citation>
    <scope>NUCLEOTIDE SEQUENCE [LARGE SCALE GENOMIC DNA]</scope>
    <source>
        <strain evidence="2 3">S00124</strain>
    </source>
</reference>
<keyword evidence="3" id="KW-1185">Reference proteome</keyword>
<evidence type="ECO:0000256" key="1">
    <source>
        <dbReference type="SAM" id="MobiDB-lite"/>
    </source>
</evidence>
<dbReference type="RefSeq" id="WP_184709869.1">
    <property type="nucleotide sequence ID" value="NZ_JACHKZ010000021.1"/>
</dbReference>
<organism evidence="2 3">
    <name type="scientific">Comamonas odontotermitis</name>
    <dbReference type="NCBI Taxonomy" id="379895"/>
    <lineage>
        <taxon>Bacteria</taxon>
        <taxon>Pseudomonadati</taxon>
        <taxon>Pseudomonadota</taxon>
        <taxon>Betaproteobacteria</taxon>
        <taxon>Burkholderiales</taxon>
        <taxon>Comamonadaceae</taxon>
        <taxon>Comamonas</taxon>
    </lineage>
</organism>
<accession>A0ABR6RIK5</accession>
<feature type="region of interest" description="Disordered" evidence="1">
    <location>
        <begin position="137"/>
        <end position="170"/>
    </location>
</feature>
<gene>
    <name evidence="2" type="ORF">HNP33_003098</name>
</gene>
<evidence type="ECO:0000313" key="3">
    <source>
        <dbReference type="Proteomes" id="UP000562492"/>
    </source>
</evidence>
<dbReference type="InterPro" id="IPR007731">
    <property type="entry name" value="DUF669"/>
</dbReference>